<proteinExistence type="predicted"/>
<feature type="compositionally biased region" description="Basic and acidic residues" evidence="4">
    <location>
        <begin position="269"/>
        <end position="290"/>
    </location>
</feature>
<dbReference type="SUPFAM" id="SSF52113">
    <property type="entry name" value="BRCT domain"/>
    <property type="match status" value="1"/>
</dbReference>
<keyword evidence="2" id="KW-0227">DNA damage</keyword>
<feature type="compositionally biased region" description="Polar residues" evidence="4">
    <location>
        <begin position="945"/>
        <end position="954"/>
    </location>
</feature>
<evidence type="ECO:0000313" key="6">
    <source>
        <dbReference type="EMBL" id="KZF20376.1"/>
    </source>
</evidence>
<feature type="compositionally biased region" description="Low complexity" evidence="4">
    <location>
        <begin position="422"/>
        <end position="437"/>
    </location>
</feature>
<evidence type="ECO:0000256" key="3">
    <source>
        <dbReference type="ARBA" id="ARBA00023242"/>
    </source>
</evidence>
<dbReference type="OrthoDB" id="129353at2759"/>
<feature type="region of interest" description="Disordered" evidence="4">
    <location>
        <begin position="692"/>
        <end position="731"/>
    </location>
</feature>
<feature type="compositionally biased region" description="Polar residues" evidence="4">
    <location>
        <begin position="343"/>
        <end position="368"/>
    </location>
</feature>
<dbReference type="GO" id="GO:0042393">
    <property type="term" value="F:histone binding"/>
    <property type="evidence" value="ECO:0007669"/>
    <property type="project" value="TreeGrafter"/>
</dbReference>
<dbReference type="PROSITE" id="PS50172">
    <property type="entry name" value="BRCT"/>
    <property type="match status" value="1"/>
</dbReference>
<feature type="compositionally biased region" description="Basic and acidic residues" evidence="4">
    <location>
        <begin position="166"/>
        <end position="176"/>
    </location>
</feature>
<protein>
    <recommendedName>
        <fullName evidence="5">BRCT domain-containing protein</fullName>
    </recommendedName>
</protein>
<feature type="compositionally biased region" description="Basic and acidic residues" evidence="4">
    <location>
        <begin position="214"/>
        <end position="230"/>
    </location>
</feature>
<dbReference type="FunFam" id="3.40.50.10190:FF:000083">
    <property type="entry name" value="DNA damage repair protein (Rad9)"/>
    <property type="match status" value="1"/>
</dbReference>
<feature type="region of interest" description="Disordered" evidence="4">
    <location>
        <begin position="945"/>
        <end position="965"/>
    </location>
</feature>
<feature type="region of interest" description="Disordered" evidence="4">
    <location>
        <begin position="48"/>
        <end position="90"/>
    </location>
</feature>
<name>A0A165AF62_XYLHT</name>
<evidence type="ECO:0000256" key="4">
    <source>
        <dbReference type="SAM" id="MobiDB-lite"/>
    </source>
</evidence>
<dbReference type="GO" id="GO:0005634">
    <property type="term" value="C:nucleus"/>
    <property type="evidence" value="ECO:0007669"/>
    <property type="project" value="UniProtKB-SubCell"/>
</dbReference>
<dbReference type="Gene3D" id="2.30.30.140">
    <property type="match status" value="1"/>
</dbReference>
<evidence type="ECO:0000256" key="1">
    <source>
        <dbReference type="ARBA" id="ARBA00004123"/>
    </source>
</evidence>
<feature type="region of interest" description="Disordered" evidence="4">
    <location>
        <begin position="456"/>
        <end position="512"/>
    </location>
</feature>
<evidence type="ECO:0000259" key="5">
    <source>
        <dbReference type="PROSITE" id="PS50172"/>
    </source>
</evidence>
<feature type="domain" description="BRCT" evidence="5">
    <location>
        <begin position="1069"/>
        <end position="1194"/>
    </location>
</feature>
<dbReference type="RefSeq" id="XP_018185931.1">
    <property type="nucleotide sequence ID" value="XM_018333234.1"/>
</dbReference>
<dbReference type="EMBL" id="KV407463">
    <property type="protein sequence ID" value="KZF20376.1"/>
    <property type="molecule type" value="Genomic_DNA"/>
</dbReference>
<feature type="compositionally biased region" description="Polar residues" evidence="4">
    <location>
        <begin position="291"/>
        <end position="300"/>
    </location>
</feature>
<dbReference type="GO" id="GO:0000077">
    <property type="term" value="P:DNA damage checkpoint signaling"/>
    <property type="evidence" value="ECO:0007669"/>
    <property type="project" value="TreeGrafter"/>
</dbReference>
<dbReference type="GO" id="GO:0045944">
    <property type="term" value="P:positive regulation of transcription by RNA polymerase II"/>
    <property type="evidence" value="ECO:0007669"/>
    <property type="project" value="TreeGrafter"/>
</dbReference>
<feature type="region of interest" description="Disordered" evidence="4">
    <location>
        <begin position="747"/>
        <end position="804"/>
    </location>
</feature>
<sequence>MPQSFSPSVGGTISDGDTQPLGSWVYKEFAANAATFSEGNIAGEAYGAKEIRTSSPPQTLDDGTSQIDLMGAFDGGKSQANNTNDKPQPYDSLALERGGFMPVTPGPVPNHLNFSEEVQNLADTPRLPFDIFGRKGATPNGIMPLSQLFKQTQAPTSPVQHGPFSDPERPSPDIHRKFNSPGLAASSSPLMPAPNRMRHIIGEPSNDYVSMKDSQAERDRQQHSSERDNNSSDDEFDSWEERQARRRRQAKIDAKNTEALKAITVPRRHSSEQAQERSSGRVSVQREAENKANSQRSSSEPVDGNSDTENEGENGLQSDPDEQDIDRTEVQIPDSTNRDRNHQVTNSHETPTVSRHSRSTSLRANASQRRFKGVHQNGALHSSSYSQDDTVQTFAVADSQPSISAAKSPLARSSPPPPDTPALPSSVGSSLFVSQSQPDIRLRDDKARKGEYLMPANIISSSLPPPLTHSSPTEKSTQYNNDRLFRVSDEVKDQERRGAKPMLQKGGDNQGPNINNIISAGTVPHHPAPAQLPGCHGNWNTPSGSQCYSSSVDRIDNTNTTIPETSPASSRYPQQGSVPEVNKLAVARNFSSRAIKDSVESAETDSFSTSKRFSFLQGTGNSDFETAKSHIMPSIEQGALEGRNPLLASEFFPRPRRMGEIAASPTPPRDSLPEIDLDISVMSEQDHEFQRVIEGSSPVAPSRKRRRVNGRVHVASEIDSDPVMSSDPIQAPMDAPQEQIRENLEEELPGPTSNKPEPLQDAASSKNAAYPKRGGSAYRTKLGKSNAKKIRPPQNLPPAARNPDIALDQQCSGTETLANGREQSEPHFNSAAEQRTSTYGIPNGLVDVAAAGDEQVQAPDRVFAFFNGKSLPAFYPASCLSVSVEPKMQDSQYEVRFDDGSLVALESHKLRSLDLRVGDLVKVDFPNLRKQNYVVAGFRERMDLTSRNSTPAGQTGSGAQGNQRYPITDIRGYSTVALVPKIKESGNQRSPLTESTGTISVPIGSIYITNSMFAQFKDRLYTPSSRIASRPSPAVETAGPTTPSSRSRRTTLLLQSASIKSAKSEISRPTSNLFSGMAFAVTFVDDDDAKKRIVRHIADNGGRLLVDGFDELFHIDSLEAGSDSAAARPSDSPNPFRLTPEAEKLGFVCLITDRHSRRAKYIQALALGLPCLAGRWIDDCISKTRIIDWQPYLLPSGESSFLGGAIHSRILQPYPADTATFAATVDARPRLLSGRSVLLVMGKGKAEERRKAYLFLTYALGARRVSRAPSLDAAKQVLIAAETTACRWDWVYVDEKDKGVENVLWSGNNSSEKPRAGRKRRRGEALPLTTPFENNVKIVGDEFVVQSLILGKLLEE</sequence>
<organism evidence="6 7">
    <name type="scientific">Xylona heveae (strain CBS 132557 / TC161)</name>
    <dbReference type="NCBI Taxonomy" id="1328760"/>
    <lineage>
        <taxon>Eukaryota</taxon>
        <taxon>Fungi</taxon>
        <taxon>Dikarya</taxon>
        <taxon>Ascomycota</taxon>
        <taxon>Pezizomycotina</taxon>
        <taxon>Xylonomycetes</taxon>
        <taxon>Xylonales</taxon>
        <taxon>Xylonaceae</taxon>
        <taxon>Xylona</taxon>
    </lineage>
</organism>
<dbReference type="GeneID" id="28898371"/>
<dbReference type="PANTHER" id="PTHR15321:SF3">
    <property type="entry name" value="TP53-BINDING PROTEIN 1"/>
    <property type="match status" value="1"/>
</dbReference>
<feature type="compositionally biased region" description="Polar residues" evidence="4">
    <location>
        <begin position="53"/>
        <end position="67"/>
    </location>
</feature>
<gene>
    <name evidence="6" type="ORF">L228DRAFT_250060</name>
</gene>
<dbReference type="InterPro" id="IPR036420">
    <property type="entry name" value="BRCT_dom_sf"/>
</dbReference>
<dbReference type="OMA" id="YLDTILW"/>
<evidence type="ECO:0000256" key="2">
    <source>
        <dbReference type="ARBA" id="ARBA00022763"/>
    </source>
</evidence>
<dbReference type="InterPro" id="IPR041297">
    <property type="entry name" value="Crb2_Tudor"/>
</dbReference>
<accession>A0A165AF62</accession>
<feature type="compositionally biased region" description="Basic and acidic residues" evidence="4">
    <location>
        <begin position="483"/>
        <end position="498"/>
    </location>
</feature>
<dbReference type="Pfam" id="PF18115">
    <property type="entry name" value="Tudor_3"/>
    <property type="match status" value="1"/>
</dbReference>
<dbReference type="PANTHER" id="PTHR15321">
    <property type="entry name" value="TUMOR SUPPRESSOR P53-BINDING PROTEIN 1"/>
    <property type="match status" value="1"/>
</dbReference>
<feature type="compositionally biased region" description="Polar residues" evidence="4">
    <location>
        <begin position="379"/>
        <end position="403"/>
    </location>
</feature>
<keyword evidence="3" id="KW-0539">Nucleus</keyword>
<dbReference type="InterPro" id="IPR047252">
    <property type="entry name" value="TP53BP1-like"/>
</dbReference>
<feature type="region of interest" description="Disordered" evidence="4">
    <location>
        <begin position="1025"/>
        <end position="1048"/>
    </location>
</feature>
<dbReference type="InterPro" id="IPR047249">
    <property type="entry name" value="BRCT_p53bp1-like_rpt1"/>
</dbReference>
<feature type="region of interest" description="Disordered" evidence="4">
    <location>
        <begin position="151"/>
        <end position="444"/>
    </location>
</feature>
<reference evidence="6 7" key="1">
    <citation type="journal article" date="2016" name="Fungal Biol.">
        <title>The genome of Xylona heveae provides a window into fungal endophytism.</title>
        <authorList>
            <person name="Gazis R."/>
            <person name="Kuo A."/>
            <person name="Riley R."/>
            <person name="LaButti K."/>
            <person name="Lipzen A."/>
            <person name="Lin J."/>
            <person name="Amirebrahimi M."/>
            <person name="Hesse C.N."/>
            <person name="Spatafora J.W."/>
            <person name="Henrissat B."/>
            <person name="Hainaut M."/>
            <person name="Grigoriev I.V."/>
            <person name="Hibbett D.S."/>
        </authorList>
    </citation>
    <scope>NUCLEOTIDE SEQUENCE [LARGE SCALE GENOMIC DNA]</scope>
    <source>
        <strain evidence="6 7">TC161</strain>
    </source>
</reference>
<dbReference type="Proteomes" id="UP000076632">
    <property type="component" value="Unassembled WGS sequence"/>
</dbReference>
<comment type="subcellular location">
    <subcellularLocation>
        <location evidence="1">Nucleus</location>
    </subcellularLocation>
</comment>
<dbReference type="STRING" id="1328760.A0A165AF62"/>
<feature type="compositionally biased region" description="Low complexity" evidence="4">
    <location>
        <begin position="404"/>
        <end position="413"/>
    </location>
</feature>
<keyword evidence="7" id="KW-1185">Reference proteome</keyword>
<dbReference type="InterPro" id="IPR001357">
    <property type="entry name" value="BRCT_dom"/>
</dbReference>
<evidence type="ECO:0000313" key="7">
    <source>
        <dbReference type="Proteomes" id="UP000076632"/>
    </source>
</evidence>
<dbReference type="CDD" id="cd17745">
    <property type="entry name" value="BRCT_p53bp1_rpt1"/>
    <property type="match status" value="1"/>
</dbReference>
<dbReference type="Gene3D" id="3.40.50.10190">
    <property type="entry name" value="BRCT domain"/>
    <property type="match status" value="1"/>
</dbReference>
<dbReference type="InParanoid" id="A0A165AF62"/>